<evidence type="ECO:0000256" key="2">
    <source>
        <dbReference type="ARBA" id="ARBA00004651"/>
    </source>
</evidence>
<evidence type="ECO:0000256" key="4">
    <source>
        <dbReference type="ARBA" id="ARBA00022475"/>
    </source>
</evidence>
<dbReference type="GO" id="GO:0009055">
    <property type="term" value="F:electron transfer activity"/>
    <property type="evidence" value="ECO:0007669"/>
    <property type="project" value="InterPro"/>
</dbReference>
<evidence type="ECO:0000256" key="6">
    <source>
        <dbReference type="ARBA" id="ARBA00022692"/>
    </source>
</evidence>
<feature type="domain" description="Cytochrome b561 bacterial/Ni-hydrogenase" evidence="14">
    <location>
        <begin position="5"/>
        <end position="161"/>
    </location>
</feature>
<evidence type="ECO:0000256" key="13">
    <source>
        <dbReference type="SAM" id="Phobius"/>
    </source>
</evidence>
<name>Q1MGJ1_RHIJ3</name>
<keyword evidence="9 13" id="KW-1133">Transmembrane helix</keyword>
<accession>Q1MGJ1</accession>
<keyword evidence="8" id="KW-0249">Electron transport</keyword>
<keyword evidence="3" id="KW-0813">Transport</keyword>
<evidence type="ECO:0000256" key="11">
    <source>
        <dbReference type="ARBA" id="ARBA00023136"/>
    </source>
</evidence>
<feature type="transmembrane region" description="Helical" evidence="13">
    <location>
        <begin position="128"/>
        <end position="149"/>
    </location>
</feature>
<dbReference type="EMBL" id="AM236080">
    <property type="protein sequence ID" value="CAK07928.1"/>
    <property type="molecule type" value="Genomic_DNA"/>
</dbReference>
<dbReference type="InterPro" id="IPR016174">
    <property type="entry name" value="Di-haem_cyt_TM"/>
</dbReference>
<dbReference type="GO" id="GO:0046872">
    <property type="term" value="F:metal ion binding"/>
    <property type="evidence" value="ECO:0007669"/>
    <property type="project" value="UniProtKB-KW"/>
</dbReference>
<dbReference type="GO" id="GO:0005886">
    <property type="term" value="C:plasma membrane"/>
    <property type="evidence" value="ECO:0007669"/>
    <property type="project" value="UniProtKB-SubCell"/>
</dbReference>
<dbReference type="HOGENOM" id="CLU_095321_2_1_5"/>
<dbReference type="KEGG" id="rle:RL2437"/>
<evidence type="ECO:0000256" key="8">
    <source>
        <dbReference type="ARBA" id="ARBA00022982"/>
    </source>
</evidence>
<sequence length="200" mass="22440">MRSGYSLAQIGLHWLVAFMVPVQYLTGGSIERIHHAVHMGITPSYWDVVQHQLHNYAGMAIGLLMGLRLVLRLLQPPETSGPGSWPGSWAERAAKALHYGFYAAIIGQACMGFVASYLWFAIAPYHVVGSQIILAMVALHLAAAAWHTLVARDETVDRMVFSRRKRSAENFWSCQRQHDIEAGLGDEDQDRERDERLRAT</sequence>
<dbReference type="PANTHER" id="PTHR30529:SF1">
    <property type="entry name" value="CYTOCHROME B561 HOMOLOG 2"/>
    <property type="match status" value="1"/>
</dbReference>
<keyword evidence="11 13" id="KW-0472">Membrane</keyword>
<comment type="subcellular location">
    <subcellularLocation>
        <location evidence="2">Cell membrane</location>
        <topology evidence="2">Multi-pass membrane protein</topology>
    </subcellularLocation>
</comment>
<evidence type="ECO:0000313" key="16">
    <source>
        <dbReference type="Proteomes" id="UP000006575"/>
    </source>
</evidence>
<evidence type="ECO:0000256" key="9">
    <source>
        <dbReference type="ARBA" id="ARBA00022989"/>
    </source>
</evidence>
<gene>
    <name evidence="15" type="ordered locus">RL2437</name>
</gene>
<dbReference type="InterPro" id="IPR052168">
    <property type="entry name" value="Cytochrome_b561_oxidase"/>
</dbReference>
<proteinExistence type="inferred from homology"/>
<keyword evidence="16" id="KW-1185">Reference proteome</keyword>
<dbReference type="SUPFAM" id="SSF81342">
    <property type="entry name" value="Transmembrane di-heme cytochromes"/>
    <property type="match status" value="1"/>
</dbReference>
<dbReference type="AlphaFoldDB" id="Q1MGJ1"/>
<organism evidence="15 16">
    <name type="scientific">Rhizobium johnstonii (strain DSM 114642 / LMG 32736 / 3841)</name>
    <name type="common">Rhizobium leguminosarum bv. viciae</name>
    <dbReference type="NCBI Taxonomy" id="216596"/>
    <lineage>
        <taxon>Bacteria</taxon>
        <taxon>Pseudomonadati</taxon>
        <taxon>Pseudomonadota</taxon>
        <taxon>Alphaproteobacteria</taxon>
        <taxon>Hyphomicrobiales</taxon>
        <taxon>Rhizobiaceae</taxon>
        <taxon>Rhizobium/Agrobacterium group</taxon>
        <taxon>Rhizobium</taxon>
        <taxon>Rhizobium johnstonii</taxon>
    </lineage>
</organism>
<dbReference type="Pfam" id="PF01292">
    <property type="entry name" value="Ni_hydr_CYTB"/>
    <property type="match status" value="1"/>
</dbReference>
<evidence type="ECO:0000259" key="14">
    <source>
        <dbReference type="Pfam" id="PF01292"/>
    </source>
</evidence>
<evidence type="ECO:0000256" key="10">
    <source>
        <dbReference type="ARBA" id="ARBA00023004"/>
    </source>
</evidence>
<dbReference type="Proteomes" id="UP000006575">
    <property type="component" value="Chromosome"/>
</dbReference>
<feature type="transmembrane region" description="Helical" evidence="13">
    <location>
        <begin position="99"/>
        <end position="122"/>
    </location>
</feature>
<keyword evidence="10" id="KW-0408">Iron</keyword>
<dbReference type="EnsemblBacteria" id="CAK07928">
    <property type="protein sequence ID" value="CAK07928"/>
    <property type="gene ID" value="RL2437"/>
</dbReference>
<dbReference type="InterPro" id="IPR011577">
    <property type="entry name" value="Cyt_b561_bac/Ni-Hgenase"/>
</dbReference>
<dbReference type="GO" id="GO:0022904">
    <property type="term" value="P:respiratory electron transport chain"/>
    <property type="evidence" value="ECO:0007669"/>
    <property type="project" value="InterPro"/>
</dbReference>
<reference evidence="15 16" key="1">
    <citation type="journal article" date="2006" name="Genome Biol.">
        <title>The genome of Rhizobium leguminosarum has recognizable core and accessory components.</title>
        <authorList>
            <person name="Young J.W."/>
            <person name="Crossman L.C."/>
            <person name="Johnston A.W.B."/>
            <person name="Thomson N.R."/>
            <person name="Ghazoui Z.F."/>
            <person name="Hull K.H."/>
            <person name="Wexler M."/>
            <person name="Curson A.R.J."/>
            <person name="Todd J.D."/>
            <person name="Poole P.S."/>
            <person name="Mauchline T.H."/>
            <person name="East A.K."/>
            <person name="Quail M.A."/>
            <person name="Churcher C."/>
            <person name="Arrowsmith C."/>
            <person name="Cherevach A."/>
            <person name="Chillingworth T."/>
            <person name="Clarke K."/>
            <person name="Cronin A."/>
            <person name="Davis P."/>
            <person name="Fraser A."/>
            <person name="Hance Z."/>
            <person name="Hauser H."/>
            <person name="Jagels K."/>
            <person name="Moule S."/>
            <person name="Mungall K."/>
            <person name="Norbertczak H."/>
            <person name="Rabbinowitsch E."/>
            <person name="Sanders M."/>
            <person name="Simmonds M."/>
            <person name="Whitehead S."/>
            <person name="Parkhill J."/>
        </authorList>
    </citation>
    <scope>NUCLEOTIDE SEQUENCE [LARGE SCALE GENOMIC DNA]</scope>
    <source>
        <strain evidence="16">DSM 114642 / LMG 32736 / 3841</strain>
    </source>
</reference>
<dbReference type="GO" id="GO:0020037">
    <property type="term" value="F:heme binding"/>
    <property type="evidence" value="ECO:0007669"/>
    <property type="project" value="TreeGrafter"/>
</dbReference>
<protein>
    <submittedName>
        <fullName evidence="15">Transmembrane cytochrome b562</fullName>
    </submittedName>
</protein>
<evidence type="ECO:0000256" key="12">
    <source>
        <dbReference type="ARBA" id="ARBA00037975"/>
    </source>
</evidence>
<keyword evidence="6 13" id="KW-0812">Transmembrane</keyword>
<keyword evidence="4" id="KW-1003">Cell membrane</keyword>
<evidence type="ECO:0000256" key="3">
    <source>
        <dbReference type="ARBA" id="ARBA00022448"/>
    </source>
</evidence>
<keyword evidence="5" id="KW-0349">Heme</keyword>
<evidence type="ECO:0000256" key="1">
    <source>
        <dbReference type="ARBA" id="ARBA00001970"/>
    </source>
</evidence>
<dbReference type="PANTHER" id="PTHR30529">
    <property type="entry name" value="CYTOCHROME B561"/>
    <property type="match status" value="1"/>
</dbReference>
<dbReference type="eggNOG" id="COG3038">
    <property type="taxonomic scope" value="Bacteria"/>
</dbReference>
<keyword evidence="7" id="KW-0479">Metal-binding</keyword>
<comment type="similarity">
    <text evidence="12">Belongs to the cytochrome b561 family.</text>
</comment>
<evidence type="ECO:0000256" key="7">
    <source>
        <dbReference type="ARBA" id="ARBA00022723"/>
    </source>
</evidence>
<comment type="cofactor">
    <cofactor evidence="1">
        <name>heme b</name>
        <dbReference type="ChEBI" id="CHEBI:60344"/>
    </cofactor>
</comment>
<evidence type="ECO:0000256" key="5">
    <source>
        <dbReference type="ARBA" id="ARBA00022617"/>
    </source>
</evidence>
<evidence type="ECO:0000313" key="15">
    <source>
        <dbReference type="EMBL" id="CAK07928.1"/>
    </source>
</evidence>